<sequence>MAALAHMQQRQLQVEKTGSRTTVPNHSVGRLMYYLKCMTDVLGDCIPAHLTNYSNCYGLSYSDRQVVIEIAKEYPPSKIPLFIPVDDAGDSSNDFLTFSSLEETITALGIQGDGEAMMALRRQVSNQHLFKVMVYEDAWARNNYYGPLRDIQREEEQRRYRQLQAAPSYGSRKKCVSSSVEKCWTSYSPLRPEQLNS</sequence>
<dbReference type="AlphaFoldDB" id="A0A1I8HEV3"/>
<evidence type="ECO:0000313" key="1">
    <source>
        <dbReference type="Proteomes" id="UP000095280"/>
    </source>
</evidence>
<protein>
    <submittedName>
        <fullName evidence="2">Ras-associating domain-containing protein</fullName>
    </submittedName>
</protein>
<reference evidence="2" key="1">
    <citation type="submission" date="2016-11" db="UniProtKB">
        <authorList>
            <consortium name="WormBaseParasite"/>
        </authorList>
    </citation>
    <scope>IDENTIFICATION</scope>
</reference>
<organism evidence="1 2">
    <name type="scientific">Macrostomum lignano</name>
    <dbReference type="NCBI Taxonomy" id="282301"/>
    <lineage>
        <taxon>Eukaryota</taxon>
        <taxon>Metazoa</taxon>
        <taxon>Spiralia</taxon>
        <taxon>Lophotrochozoa</taxon>
        <taxon>Platyhelminthes</taxon>
        <taxon>Rhabditophora</taxon>
        <taxon>Macrostomorpha</taxon>
        <taxon>Macrostomida</taxon>
        <taxon>Macrostomidae</taxon>
        <taxon>Macrostomum</taxon>
    </lineage>
</organism>
<keyword evidence="1" id="KW-1185">Reference proteome</keyword>
<dbReference type="WBParaSite" id="maker-uti_cns_0005692-snap-gene-0.6-mRNA-1">
    <property type="protein sequence ID" value="maker-uti_cns_0005692-snap-gene-0.6-mRNA-1"/>
    <property type="gene ID" value="maker-uti_cns_0005692-snap-gene-0.6"/>
</dbReference>
<accession>A0A1I8HEV3</accession>
<dbReference type="Proteomes" id="UP000095280">
    <property type="component" value="Unplaced"/>
</dbReference>
<evidence type="ECO:0000313" key="2">
    <source>
        <dbReference type="WBParaSite" id="maker-uti_cns_0005692-snap-gene-0.6-mRNA-1"/>
    </source>
</evidence>
<proteinExistence type="predicted"/>
<name>A0A1I8HEV3_9PLAT</name>